<dbReference type="InterPro" id="IPR036051">
    <property type="entry name" value="KRAB_dom_sf"/>
</dbReference>
<protein>
    <submittedName>
        <fullName evidence="3 4">Zinc finger protein 26 isoform X7</fullName>
    </submittedName>
</protein>
<accession>A0A6P6D059</accession>
<dbReference type="SMART" id="SM00349">
    <property type="entry name" value="KRAB"/>
    <property type="match status" value="1"/>
</dbReference>
<feature type="domain" description="KRAB" evidence="1">
    <location>
        <begin position="14"/>
        <end position="85"/>
    </location>
</feature>
<dbReference type="GO" id="GO:0006355">
    <property type="term" value="P:regulation of DNA-templated transcription"/>
    <property type="evidence" value="ECO:0007669"/>
    <property type="project" value="InterPro"/>
</dbReference>
<dbReference type="Proteomes" id="UP000515202">
    <property type="component" value="Unplaced"/>
</dbReference>
<dbReference type="PANTHER" id="PTHR23232">
    <property type="entry name" value="KRAB DOMAIN C2H2 ZINC FINGER"/>
    <property type="match status" value="1"/>
</dbReference>
<evidence type="ECO:0000313" key="4">
    <source>
        <dbReference type="RefSeq" id="XP_023393167.1"/>
    </source>
</evidence>
<name>A0A6P6D059_PTEVA</name>
<evidence type="ECO:0000313" key="3">
    <source>
        <dbReference type="RefSeq" id="XP_023393166.1"/>
    </source>
</evidence>
<dbReference type="GeneID" id="105299546"/>
<dbReference type="SUPFAM" id="SSF109640">
    <property type="entry name" value="KRAB domain (Kruppel-associated box)"/>
    <property type="match status" value="1"/>
</dbReference>
<dbReference type="InterPro" id="IPR050169">
    <property type="entry name" value="Krueppel_C2H2_ZnF"/>
</dbReference>
<gene>
    <name evidence="3 4" type="primary">ZNF26</name>
</gene>
<dbReference type="Gene3D" id="6.10.140.140">
    <property type="match status" value="1"/>
</dbReference>
<reference evidence="3 4" key="1">
    <citation type="submission" date="2025-04" db="UniProtKB">
        <authorList>
            <consortium name="RefSeq"/>
        </authorList>
    </citation>
    <scope>IDENTIFICATION</scope>
    <source>
        <tissue evidence="3 4">Kidney</tissue>
    </source>
</reference>
<sequence length="108" mass="12457">MATRLRTASCWGLLSFKDVSMEFTWEEWQLLDPTQRYLYREVILENYHNLVSVGYHGTKPDLIFKLEQGEEPWILSARISHESCAASSQLLALHSKRVSLPGVLLGHR</sequence>
<dbReference type="AlphaFoldDB" id="A0A6P6D059"/>
<evidence type="ECO:0000259" key="1">
    <source>
        <dbReference type="PROSITE" id="PS50805"/>
    </source>
</evidence>
<dbReference type="PROSITE" id="PS50805">
    <property type="entry name" value="KRAB"/>
    <property type="match status" value="1"/>
</dbReference>
<dbReference type="RefSeq" id="XP_023393166.1">
    <property type="nucleotide sequence ID" value="XM_023537398.1"/>
</dbReference>
<proteinExistence type="predicted"/>
<dbReference type="CDD" id="cd07765">
    <property type="entry name" value="KRAB_A-box"/>
    <property type="match status" value="1"/>
</dbReference>
<organism evidence="2 3">
    <name type="scientific">Pteropus vampyrus</name>
    <name type="common">Large flying fox</name>
    <dbReference type="NCBI Taxonomy" id="132908"/>
    <lineage>
        <taxon>Eukaryota</taxon>
        <taxon>Metazoa</taxon>
        <taxon>Chordata</taxon>
        <taxon>Craniata</taxon>
        <taxon>Vertebrata</taxon>
        <taxon>Euteleostomi</taxon>
        <taxon>Mammalia</taxon>
        <taxon>Eutheria</taxon>
        <taxon>Laurasiatheria</taxon>
        <taxon>Chiroptera</taxon>
        <taxon>Yinpterochiroptera</taxon>
        <taxon>Pteropodoidea</taxon>
        <taxon>Pteropodidae</taxon>
        <taxon>Pteropodinae</taxon>
        <taxon>Pteropus</taxon>
    </lineage>
</organism>
<dbReference type="RefSeq" id="XP_023393167.1">
    <property type="nucleotide sequence ID" value="XM_023537399.1"/>
</dbReference>
<keyword evidence="2" id="KW-1185">Reference proteome</keyword>
<dbReference type="Pfam" id="PF01352">
    <property type="entry name" value="KRAB"/>
    <property type="match status" value="1"/>
</dbReference>
<dbReference type="InterPro" id="IPR001909">
    <property type="entry name" value="KRAB"/>
</dbReference>
<dbReference type="CTD" id="7574"/>
<evidence type="ECO:0000313" key="2">
    <source>
        <dbReference type="Proteomes" id="UP000515202"/>
    </source>
</evidence>
<dbReference type="PANTHER" id="PTHR23232:SF151">
    <property type="entry name" value="EXPRESSED SEQUENCE AW146154-RELATED"/>
    <property type="match status" value="1"/>
</dbReference>